<dbReference type="Pfam" id="PF00244">
    <property type="entry name" value="14-3-3"/>
    <property type="match status" value="1"/>
</dbReference>
<comment type="caution">
    <text evidence="3">The sequence shown here is derived from an EMBL/GenBank/DDBJ whole genome shotgun (WGS) entry which is preliminary data.</text>
</comment>
<evidence type="ECO:0000259" key="2">
    <source>
        <dbReference type="Pfam" id="PF00244"/>
    </source>
</evidence>
<dbReference type="EMBL" id="JAATJV010331800">
    <property type="protein sequence ID" value="MBZ3878584.1"/>
    <property type="molecule type" value="Genomic_DNA"/>
</dbReference>
<protein>
    <submittedName>
        <fullName evidence="3">14-3-3 protein beta/alpha</fullName>
    </submittedName>
</protein>
<dbReference type="PANTHER" id="PTHR18860">
    <property type="entry name" value="14-3-3 PROTEIN"/>
    <property type="match status" value="1"/>
</dbReference>
<proteinExistence type="inferred from homology"/>
<dbReference type="InterPro" id="IPR023410">
    <property type="entry name" value="14-3-3_domain"/>
</dbReference>
<evidence type="ECO:0000313" key="3">
    <source>
        <dbReference type="EMBL" id="MBZ3878584.1"/>
    </source>
</evidence>
<dbReference type="PRINTS" id="PR00305">
    <property type="entry name" value="1433ZETA"/>
</dbReference>
<dbReference type="SUPFAM" id="SSF48445">
    <property type="entry name" value="14-3-3 protein"/>
    <property type="match status" value="1"/>
</dbReference>
<evidence type="ECO:0000256" key="1">
    <source>
        <dbReference type="ARBA" id="ARBA00006141"/>
    </source>
</evidence>
<reference evidence="3" key="1">
    <citation type="submission" date="2020-03" db="EMBL/GenBank/DDBJ databases">
        <title>Studies in the Genomics of Life Span.</title>
        <authorList>
            <person name="Glass D."/>
        </authorList>
    </citation>
    <scope>NUCLEOTIDE SEQUENCE</scope>
    <source>
        <strain evidence="3">SUZIE</strain>
        <tissue evidence="3">Muscle</tissue>
    </source>
</reference>
<evidence type="ECO:0000313" key="4">
    <source>
        <dbReference type="Proteomes" id="UP001166674"/>
    </source>
</evidence>
<feature type="domain" description="14-3-3" evidence="2">
    <location>
        <begin position="10"/>
        <end position="145"/>
    </location>
</feature>
<dbReference type="InterPro" id="IPR000308">
    <property type="entry name" value="14-3-3"/>
</dbReference>
<keyword evidence="4" id="KW-1185">Reference proteome</keyword>
<sequence>MDKNELIQKVKLSEQAGTVVMSVAVRAGMELGHQLSSHERNLLCCLQECSRCLQFFLACHLQHCQKQRHEKQQQMNKEDLEEIQAELQDICNDVLGLLDKCLIPNATQPESTVFLKIKGDYFRCFSKVTSGDDKQTPVMNSQQAY</sequence>
<accession>A0AA41MUS7</accession>
<gene>
    <name evidence="3" type="ORF">SUZIE_148660</name>
</gene>
<dbReference type="InterPro" id="IPR036815">
    <property type="entry name" value="14-3-3_dom_sf"/>
</dbReference>
<name>A0AA41MUS7_SCICA</name>
<dbReference type="AlphaFoldDB" id="A0AA41MUS7"/>
<dbReference type="Gene3D" id="1.20.190.20">
    <property type="entry name" value="14-3-3 domain"/>
    <property type="match status" value="1"/>
</dbReference>
<dbReference type="Proteomes" id="UP001166674">
    <property type="component" value="Unassembled WGS sequence"/>
</dbReference>
<comment type="similarity">
    <text evidence="1">Belongs to the 14-3-3 family.</text>
</comment>
<organism evidence="3 4">
    <name type="scientific">Sciurus carolinensis</name>
    <name type="common">Eastern gray squirrel</name>
    <dbReference type="NCBI Taxonomy" id="30640"/>
    <lineage>
        <taxon>Eukaryota</taxon>
        <taxon>Metazoa</taxon>
        <taxon>Chordata</taxon>
        <taxon>Craniata</taxon>
        <taxon>Vertebrata</taxon>
        <taxon>Euteleostomi</taxon>
        <taxon>Mammalia</taxon>
        <taxon>Eutheria</taxon>
        <taxon>Euarchontoglires</taxon>
        <taxon>Glires</taxon>
        <taxon>Rodentia</taxon>
        <taxon>Sciuromorpha</taxon>
        <taxon>Sciuridae</taxon>
        <taxon>Sciurinae</taxon>
        <taxon>Sciurini</taxon>
        <taxon>Sciurus</taxon>
    </lineage>
</organism>